<evidence type="ECO:0000256" key="6">
    <source>
        <dbReference type="SAM" id="Phobius"/>
    </source>
</evidence>
<organism evidence="8 9">
    <name type="scientific">Candidatus Lachnoclostridium pullistercoris</name>
    <dbReference type="NCBI Taxonomy" id="2838632"/>
    <lineage>
        <taxon>Bacteria</taxon>
        <taxon>Bacillati</taxon>
        <taxon>Bacillota</taxon>
        <taxon>Clostridia</taxon>
        <taxon>Lachnospirales</taxon>
        <taxon>Lachnospiraceae</taxon>
    </lineage>
</organism>
<reference evidence="8" key="1">
    <citation type="journal article" date="2021" name="PeerJ">
        <title>Extensive microbial diversity within the chicken gut microbiome revealed by metagenomics and culture.</title>
        <authorList>
            <person name="Gilroy R."/>
            <person name="Ravi A."/>
            <person name="Getino M."/>
            <person name="Pursley I."/>
            <person name="Horton D.L."/>
            <person name="Alikhan N.F."/>
            <person name="Baker D."/>
            <person name="Gharbi K."/>
            <person name="Hall N."/>
            <person name="Watson M."/>
            <person name="Adriaenssens E.M."/>
            <person name="Foster-Nyarko E."/>
            <person name="Jarju S."/>
            <person name="Secka A."/>
            <person name="Antonio M."/>
            <person name="Oren A."/>
            <person name="Chaudhuri R.R."/>
            <person name="La Ragione R."/>
            <person name="Hildebrand F."/>
            <person name="Pallen M.J."/>
        </authorList>
    </citation>
    <scope>NUCLEOTIDE SEQUENCE</scope>
    <source>
        <strain evidence="8">CHK183-5548</strain>
    </source>
</reference>
<feature type="transmembrane region" description="Helical" evidence="6">
    <location>
        <begin position="297"/>
        <end position="321"/>
    </location>
</feature>
<proteinExistence type="predicted"/>
<protein>
    <submittedName>
        <fullName evidence="8">Citrate transporter</fullName>
    </submittedName>
</protein>
<feature type="transmembrane region" description="Helical" evidence="6">
    <location>
        <begin position="257"/>
        <end position="276"/>
    </location>
</feature>
<evidence type="ECO:0000259" key="7">
    <source>
        <dbReference type="Pfam" id="PF03600"/>
    </source>
</evidence>
<feature type="transmembrane region" description="Helical" evidence="6">
    <location>
        <begin position="182"/>
        <end position="202"/>
    </location>
</feature>
<dbReference type="PRINTS" id="PR00173">
    <property type="entry name" value="EDTRNSPORT"/>
</dbReference>
<keyword evidence="5 6" id="KW-0472">Membrane</keyword>
<dbReference type="EMBL" id="DWWL01000040">
    <property type="protein sequence ID" value="HJC47571.1"/>
    <property type="molecule type" value="Genomic_DNA"/>
</dbReference>
<feature type="transmembrane region" description="Helical" evidence="6">
    <location>
        <begin position="142"/>
        <end position="162"/>
    </location>
</feature>
<dbReference type="AlphaFoldDB" id="A0A9D2PB26"/>
<reference evidence="8" key="2">
    <citation type="submission" date="2021-04" db="EMBL/GenBank/DDBJ databases">
        <authorList>
            <person name="Gilroy R."/>
        </authorList>
    </citation>
    <scope>NUCLEOTIDE SEQUENCE</scope>
    <source>
        <strain evidence="8">CHK183-5548</strain>
    </source>
</reference>
<evidence type="ECO:0000256" key="5">
    <source>
        <dbReference type="ARBA" id="ARBA00023136"/>
    </source>
</evidence>
<evidence type="ECO:0000256" key="1">
    <source>
        <dbReference type="ARBA" id="ARBA00004141"/>
    </source>
</evidence>
<feature type="transmembrane region" description="Helical" evidence="6">
    <location>
        <begin position="26"/>
        <end position="45"/>
    </location>
</feature>
<dbReference type="GO" id="GO:0016020">
    <property type="term" value="C:membrane"/>
    <property type="evidence" value="ECO:0007669"/>
    <property type="project" value="UniProtKB-SubCell"/>
</dbReference>
<feature type="transmembrane region" description="Helical" evidence="6">
    <location>
        <begin position="234"/>
        <end position="251"/>
    </location>
</feature>
<comment type="subcellular location">
    <subcellularLocation>
        <location evidence="1">Membrane</location>
        <topology evidence="1">Multi-pass membrane protein</topology>
    </subcellularLocation>
</comment>
<feature type="transmembrane region" description="Helical" evidence="6">
    <location>
        <begin position="57"/>
        <end position="77"/>
    </location>
</feature>
<feature type="transmembrane region" description="Helical" evidence="6">
    <location>
        <begin position="97"/>
        <end position="130"/>
    </location>
</feature>
<comment type="caution">
    <text evidence="8">The sequence shown here is derived from an EMBL/GenBank/DDBJ whole genome shotgun (WGS) entry which is preliminary data.</text>
</comment>
<keyword evidence="4 6" id="KW-1133">Transmembrane helix</keyword>
<feature type="domain" description="Citrate transporter-like" evidence="7">
    <location>
        <begin position="35"/>
        <end position="363"/>
    </location>
</feature>
<dbReference type="Pfam" id="PF03600">
    <property type="entry name" value="CitMHS"/>
    <property type="match status" value="1"/>
</dbReference>
<feature type="transmembrane region" description="Helical" evidence="6">
    <location>
        <begin position="327"/>
        <end position="347"/>
    </location>
</feature>
<accession>A0A9D2PB26</accession>
<sequence>MSPTIVAVILVAVIIASAFFKRLPTQFILCIVPVICGLVLGFNITELGDMIINQVNTAMKSAGYMILFAMIYFTMLGETGMFDTLIKGFLNLSHGKLNVYMVMIITSIIAAMGMLTATVATAYLIVFPIMLPIYKKMKFDHASAMIIAQTAIAGMCFVPWGIAVVNSSVFAGVDPLELSRRLVPVAACFIPAIVLQWIYFGYVHKKQGGLMVIDWSAGEGEGEDQKKTGMERPGLFWFNLILFIAVIVMLVKSVMPSYMIFILASALTILVDYPNGGDQKKLIGKAGGRFFNTIQQLIGISFFIGIFQGTGMTEALATAIVSNVPEFLTRYIHIILAMSMVLVIRYIPNKIYNSMYPVLISVGSRFGLAGTDVIAPFVCNMSLATGSSPFTATTHIGTGLLDIDVNKYCNRSMLVQTVTNIVIILTAVIVGVVR</sequence>
<dbReference type="InterPro" id="IPR004680">
    <property type="entry name" value="Cit_transptr-like_dom"/>
</dbReference>
<evidence type="ECO:0000256" key="4">
    <source>
        <dbReference type="ARBA" id="ARBA00022989"/>
    </source>
</evidence>
<evidence type="ECO:0000256" key="3">
    <source>
        <dbReference type="ARBA" id="ARBA00022692"/>
    </source>
</evidence>
<keyword evidence="3 6" id="KW-0812">Transmembrane</keyword>
<keyword evidence="2" id="KW-0813">Transport</keyword>
<evidence type="ECO:0000256" key="2">
    <source>
        <dbReference type="ARBA" id="ARBA00022448"/>
    </source>
</evidence>
<gene>
    <name evidence="8" type="ORF">IAA04_05925</name>
</gene>
<evidence type="ECO:0000313" key="8">
    <source>
        <dbReference type="EMBL" id="HJC47571.1"/>
    </source>
</evidence>
<feature type="transmembrane region" description="Helical" evidence="6">
    <location>
        <begin position="413"/>
        <end position="433"/>
    </location>
</feature>
<evidence type="ECO:0000313" key="9">
    <source>
        <dbReference type="Proteomes" id="UP000823883"/>
    </source>
</evidence>
<name>A0A9D2PB26_9FIRM</name>
<dbReference type="GO" id="GO:0055085">
    <property type="term" value="P:transmembrane transport"/>
    <property type="evidence" value="ECO:0007669"/>
    <property type="project" value="InterPro"/>
</dbReference>
<dbReference type="Proteomes" id="UP000823883">
    <property type="component" value="Unassembled WGS sequence"/>
</dbReference>